<dbReference type="GO" id="GO:0031122">
    <property type="term" value="P:cytoplasmic microtubule organization"/>
    <property type="evidence" value="ECO:0007669"/>
    <property type="project" value="TreeGrafter"/>
</dbReference>
<dbReference type="PANTHER" id="PTHR19302">
    <property type="entry name" value="GAMMA TUBULIN COMPLEX PROTEIN"/>
    <property type="match status" value="1"/>
</dbReference>
<evidence type="ECO:0000256" key="4">
    <source>
        <dbReference type="ARBA" id="ARBA00023212"/>
    </source>
</evidence>
<dbReference type="Gene3D" id="1.20.120.1900">
    <property type="entry name" value="Gamma-tubulin complex, C-terminal domain"/>
    <property type="match status" value="1"/>
</dbReference>
<dbReference type="InterPro" id="IPR042241">
    <property type="entry name" value="GCP_C_sf"/>
</dbReference>
<evidence type="ECO:0000313" key="8">
    <source>
        <dbReference type="Proteomes" id="UP001310890"/>
    </source>
</evidence>
<organism evidence="7 8">
    <name type="scientific">Meristemomyces frigidus</name>
    <dbReference type="NCBI Taxonomy" id="1508187"/>
    <lineage>
        <taxon>Eukaryota</taxon>
        <taxon>Fungi</taxon>
        <taxon>Dikarya</taxon>
        <taxon>Ascomycota</taxon>
        <taxon>Pezizomycotina</taxon>
        <taxon>Dothideomycetes</taxon>
        <taxon>Dothideomycetidae</taxon>
        <taxon>Mycosphaerellales</taxon>
        <taxon>Teratosphaeriaceae</taxon>
        <taxon>Meristemomyces</taxon>
    </lineage>
</organism>
<keyword evidence="3 5" id="KW-0493">Microtubule</keyword>
<dbReference type="GO" id="GO:0000278">
    <property type="term" value="P:mitotic cell cycle"/>
    <property type="evidence" value="ECO:0007669"/>
    <property type="project" value="TreeGrafter"/>
</dbReference>
<dbReference type="PANTHER" id="PTHR19302:SF70">
    <property type="entry name" value="GAMMA-TUBULIN COMPLEX COMPONENT 6"/>
    <property type="match status" value="1"/>
</dbReference>
<sequence>MDDGHAFVVDKLQWNRELDLAPDHNSIFQIPSTTPGDLDLYDEIHRSILDLHLEDLCFAEAEDLTLDELSGLQRGDDPGSDDRNQEPVSDLNIWSLDLTNAAIFEPVGRLRTWEAFSESQASHTMKAAYLSEAGPDAFDAALSMQPGAPHGVVPSGIFLCSLLNLALGRSSIFFQWDDIKQVFFCTLDSTIAAGLSELASHSVIFEVMEYAVLLRKLQALASCSPAQRICAVAVALRRACATVLEAVETYITALDRIVSVLQLQEALQRPSQILQLVDRLINTLEPVSADDDAIVRLADAVSLENSSGSCLRDLNSRLLERSSRPWLTTLAGDVGLIQPIVSVASALPSFRQTSGSLDIDVSATTHKSKTTRLLSSADSELVSSAKETVKMLRMHFPDTSCEPNHQLSWYGQALVINNDVELHIGDPMADVIHASSPADLQNDDIYKTDIQMFTEPADLSGPAPDNLYASAWDALSGMEHDSTESRILKDFNPFDQIRSSVAEHAQTLNRALLSRLFNDRNLRLHLELQHGFQLLGNGEFVARLTTALFSPETQSAERRRGMIPTAQTMGLRLGVRGGQRWPPASSELRLTLLGVLTEAYDGGKSNDLPGGMSFAIRGLSDADIDKVMDASSLYALDFLKLQYTAPRPLDELITPANLQVYDDVFRSMLRVLRVHYITVHMRSTARNPPARHRASTRFAQAAHHAVAALMSYFMDIGIAAPWTTLQLALDSAQASVIDRHHNGQVAGISDLRRIHNKCLESIRARLFLTRKQSAIRAAVDDVLEAVLGVAARQHNDTLATSALYSDFDSSVRALVDLLRRAVDRPARRDDEVEYISLLLQRLDFNKFYENGMTDVVE</sequence>
<dbReference type="GO" id="GO:0007020">
    <property type="term" value="P:microtubule nucleation"/>
    <property type="evidence" value="ECO:0007669"/>
    <property type="project" value="InterPro"/>
</dbReference>
<dbReference type="GO" id="GO:0000922">
    <property type="term" value="C:spindle pole"/>
    <property type="evidence" value="ECO:0007669"/>
    <property type="project" value="InterPro"/>
</dbReference>
<dbReference type="Pfam" id="PF04130">
    <property type="entry name" value="GCP_C_terminal"/>
    <property type="match status" value="1"/>
</dbReference>
<dbReference type="AlphaFoldDB" id="A0AAN7TBQ9"/>
<protein>
    <recommendedName>
        <fullName evidence="5">Spindle pole body component</fullName>
    </recommendedName>
</protein>
<comment type="similarity">
    <text evidence="1 5">Belongs to the TUBGCP family.</text>
</comment>
<feature type="domain" description="Gamma tubulin complex component C-terminal" evidence="6">
    <location>
        <begin position="522"/>
        <end position="848"/>
    </location>
</feature>
<comment type="subcellular location">
    <subcellularLocation>
        <location evidence="5">Cytoplasm</location>
        <location evidence="5">Cytoskeleton</location>
        <location evidence="5">Microtubule organizing center</location>
    </subcellularLocation>
</comment>
<dbReference type="EMBL" id="JAVRRL010000061">
    <property type="protein sequence ID" value="KAK5109647.1"/>
    <property type="molecule type" value="Genomic_DNA"/>
</dbReference>
<keyword evidence="2 5" id="KW-0963">Cytoplasm</keyword>
<evidence type="ECO:0000256" key="5">
    <source>
        <dbReference type="RuleBase" id="RU363050"/>
    </source>
</evidence>
<dbReference type="GO" id="GO:0051321">
    <property type="term" value="P:meiotic cell cycle"/>
    <property type="evidence" value="ECO:0007669"/>
    <property type="project" value="TreeGrafter"/>
</dbReference>
<evidence type="ECO:0000313" key="7">
    <source>
        <dbReference type="EMBL" id="KAK5109647.1"/>
    </source>
</evidence>
<accession>A0AAN7TBQ9</accession>
<dbReference type="InterPro" id="IPR007259">
    <property type="entry name" value="GCP"/>
</dbReference>
<evidence type="ECO:0000259" key="6">
    <source>
        <dbReference type="Pfam" id="PF04130"/>
    </source>
</evidence>
<proteinExistence type="inferred from homology"/>
<dbReference type="GO" id="GO:0051225">
    <property type="term" value="P:spindle assembly"/>
    <property type="evidence" value="ECO:0007669"/>
    <property type="project" value="TreeGrafter"/>
</dbReference>
<dbReference type="GO" id="GO:0000930">
    <property type="term" value="C:gamma-tubulin complex"/>
    <property type="evidence" value="ECO:0007669"/>
    <property type="project" value="TreeGrafter"/>
</dbReference>
<dbReference type="GO" id="GO:0043015">
    <property type="term" value="F:gamma-tubulin binding"/>
    <property type="evidence" value="ECO:0007669"/>
    <property type="project" value="InterPro"/>
</dbReference>
<reference evidence="7" key="1">
    <citation type="submission" date="2023-08" db="EMBL/GenBank/DDBJ databases">
        <title>Black Yeasts Isolated from many extreme environments.</title>
        <authorList>
            <person name="Coleine C."/>
            <person name="Stajich J.E."/>
            <person name="Selbmann L."/>
        </authorList>
    </citation>
    <scope>NUCLEOTIDE SEQUENCE</scope>
    <source>
        <strain evidence="7">CCFEE 5401</strain>
    </source>
</reference>
<dbReference type="Proteomes" id="UP001310890">
    <property type="component" value="Unassembled WGS sequence"/>
</dbReference>
<dbReference type="GO" id="GO:0051011">
    <property type="term" value="F:microtubule minus-end binding"/>
    <property type="evidence" value="ECO:0007669"/>
    <property type="project" value="TreeGrafter"/>
</dbReference>
<comment type="caution">
    <text evidence="7">The sequence shown here is derived from an EMBL/GenBank/DDBJ whole genome shotgun (WGS) entry which is preliminary data.</text>
</comment>
<evidence type="ECO:0000256" key="3">
    <source>
        <dbReference type="ARBA" id="ARBA00022701"/>
    </source>
</evidence>
<dbReference type="GO" id="GO:0005874">
    <property type="term" value="C:microtubule"/>
    <property type="evidence" value="ECO:0007669"/>
    <property type="project" value="UniProtKB-KW"/>
</dbReference>
<keyword evidence="4 5" id="KW-0206">Cytoskeleton</keyword>
<name>A0AAN7TBQ9_9PEZI</name>
<evidence type="ECO:0000256" key="2">
    <source>
        <dbReference type="ARBA" id="ARBA00022490"/>
    </source>
</evidence>
<evidence type="ECO:0000256" key="1">
    <source>
        <dbReference type="ARBA" id="ARBA00010337"/>
    </source>
</evidence>
<gene>
    <name evidence="7" type="ORF">LTR62_006884</name>
</gene>
<dbReference type="GO" id="GO:0005816">
    <property type="term" value="C:spindle pole body"/>
    <property type="evidence" value="ECO:0007669"/>
    <property type="project" value="UniProtKB-ARBA"/>
</dbReference>
<dbReference type="InterPro" id="IPR040457">
    <property type="entry name" value="GCP_C"/>
</dbReference>